<reference evidence="1" key="2">
    <citation type="submission" date="2025-09" db="UniProtKB">
        <authorList>
            <consortium name="EnsemblPlants"/>
        </authorList>
    </citation>
    <scope>IDENTIFICATION</scope>
</reference>
<keyword evidence="2" id="KW-1185">Reference proteome</keyword>
<evidence type="ECO:0000313" key="2">
    <source>
        <dbReference type="Proteomes" id="UP001732700"/>
    </source>
</evidence>
<dbReference type="EnsemblPlants" id="AVESA.00010b.r2.7DG1387660.1">
    <property type="protein sequence ID" value="AVESA.00010b.r2.7DG1387660.1.CDS.1"/>
    <property type="gene ID" value="AVESA.00010b.r2.7DG1387660"/>
</dbReference>
<protein>
    <submittedName>
        <fullName evidence="1">Uncharacterized protein</fullName>
    </submittedName>
</protein>
<proteinExistence type="predicted"/>
<dbReference type="Proteomes" id="UP001732700">
    <property type="component" value="Chromosome 7D"/>
</dbReference>
<evidence type="ECO:0000313" key="1">
    <source>
        <dbReference type="EnsemblPlants" id="AVESA.00010b.r2.7DG1387660.1.CDS.1"/>
    </source>
</evidence>
<reference evidence="1" key="1">
    <citation type="submission" date="2021-05" db="EMBL/GenBank/DDBJ databases">
        <authorList>
            <person name="Scholz U."/>
            <person name="Mascher M."/>
            <person name="Fiebig A."/>
        </authorList>
    </citation>
    <scope>NUCLEOTIDE SEQUENCE [LARGE SCALE GENOMIC DNA]</scope>
</reference>
<sequence>MGGTMHGLLTVLALWCLVINTRGISACIAMERDALAAFNASISDPDGRLRSWQGESCCSWGGVSCSKKSGHVVKLDLGEYSLKGEINPSLAGLTRLVHLNMSHGDFGGVPIPEFICSFKMLRYLDLSHAGFGGTAPQQLGNLSRLSYLDLGSFGGPAITVDNFHWVSKLTSLRYLDLSWLYLASSVNWLQAVNMLPLLEVLHLNDASLPSTDLNSLSHVNFTSLKLLHLKSNNLNSSLPNWISKLSALSDLDMTSCGLSGTIPDELGKLTSLRIIKLGDNNLKGAIPRSSSRLCNLVEIDFSGNSLSGDIAEAAKSMFPCMKRLQTLDLAGNNFIGNLSDWLEGMESLRVLDLSGNSLSGVVPDNIGNLSSLTYLDISFNTFNGTLSELHFANLSRLETLDLASNSMKIAFKQSWVPPFHLTKLGLHACLVGPQFPTWLQSQTRIKMIDLGSAGIRGELPGWIWNFSSSITSLDMSANSITGKLPASLEQLKMLAALNLKRNRFEGTIPDLPTSIQLLDISENHLSGSLPQYFGDKELHYLLLSHNILSGAIPEDLCNMVSMEVIDLSNNNLSEKLPNCWLTNSNLYVIDFSSNNLWGEIPSTMGSLNSLISLHLGKNNLSGMLPTSLQSCSRLMLLDLGENNVSGNIPKWIGDSLQTLVVLSLSSNQLFGEIPEELSQLHALQFLDLANNKLSGPVPSFMGNLTALHRGSPYWETPSSLEFMVHGVGSAYVSVYIDTLQTMIKGRKYTFNSEVRYLFNVIDLSANQLTGEIPSEVGFLSALKVLNLSRNHIRGSIPDKLGSVVDLEALDLSWNNLSGLIPHSLTSLTELGLLDLSYNHLLGMIICQTLDGDIFFDSANLSGSPLSAMCVPESNKHQLRFDTLTYLFTLLGFAFGFSAVSTTIICSMAARKAYFQFTDRLLNKLCTAVETKFSINRMSAGRDPSLAIWSQDSMTCYELERPSTATI</sequence>
<name>A0ACD6AHL3_AVESA</name>
<organism evidence="1 2">
    <name type="scientific">Avena sativa</name>
    <name type="common">Oat</name>
    <dbReference type="NCBI Taxonomy" id="4498"/>
    <lineage>
        <taxon>Eukaryota</taxon>
        <taxon>Viridiplantae</taxon>
        <taxon>Streptophyta</taxon>
        <taxon>Embryophyta</taxon>
        <taxon>Tracheophyta</taxon>
        <taxon>Spermatophyta</taxon>
        <taxon>Magnoliopsida</taxon>
        <taxon>Liliopsida</taxon>
        <taxon>Poales</taxon>
        <taxon>Poaceae</taxon>
        <taxon>BOP clade</taxon>
        <taxon>Pooideae</taxon>
        <taxon>Poodae</taxon>
        <taxon>Poeae</taxon>
        <taxon>Poeae Chloroplast Group 1 (Aveneae type)</taxon>
        <taxon>Aveninae</taxon>
        <taxon>Avena</taxon>
    </lineage>
</organism>
<accession>A0ACD6AHL3</accession>